<feature type="domain" description="N-acetyltransferase ESCO zinc-finger" evidence="11">
    <location>
        <begin position="189"/>
        <end position="227"/>
    </location>
</feature>
<dbReference type="PANTHER" id="PTHR45884">
    <property type="entry name" value="N-ACETYLTRANSFERASE ECO"/>
    <property type="match status" value="1"/>
</dbReference>
<feature type="compositionally biased region" description="Polar residues" evidence="10">
    <location>
        <begin position="67"/>
        <end position="83"/>
    </location>
</feature>
<keyword evidence="6" id="KW-0862">Zinc</keyword>
<comment type="similarity">
    <text evidence="2">Belongs to the acetyltransferase family. ECO subfamily.</text>
</comment>
<accession>A0A4Y7IA29</accession>
<dbReference type="GO" id="GO:0005634">
    <property type="term" value="C:nucleus"/>
    <property type="evidence" value="ECO:0007669"/>
    <property type="project" value="UniProtKB-SubCell"/>
</dbReference>
<evidence type="ECO:0000256" key="7">
    <source>
        <dbReference type="ARBA" id="ARBA00023242"/>
    </source>
</evidence>
<dbReference type="EMBL" id="CM010715">
    <property type="protein sequence ID" value="RZC44491.1"/>
    <property type="molecule type" value="Genomic_DNA"/>
</dbReference>
<keyword evidence="9" id="KW-0012">Acyltransferase</keyword>
<evidence type="ECO:0000256" key="9">
    <source>
        <dbReference type="ARBA" id="ARBA00023315"/>
    </source>
</evidence>
<dbReference type="AlphaFoldDB" id="A0A4Y7IA29"/>
<feature type="domain" description="N-acetyltransferase ESCO zinc-finger" evidence="11">
    <location>
        <begin position="496"/>
        <end position="534"/>
    </location>
</feature>
<evidence type="ECO:0000313" key="13">
    <source>
        <dbReference type="EMBL" id="RZC44491.1"/>
    </source>
</evidence>
<keyword evidence="4" id="KW-0479">Metal-binding</keyword>
<name>A0A4Y7IA29_PAPSO</name>
<organism evidence="13 14">
    <name type="scientific">Papaver somniferum</name>
    <name type="common">Opium poppy</name>
    <dbReference type="NCBI Taxonomy" id="3469"/>
    <lineage>
        <taxon>Eukaryota</taxon>
        <taxon>Viridiplantae</taxon>
        <taxon>Streptophyta</taxon>
        <taxon>Embryophyta</taxon>
        <taxon>Tracheophyta</taxon>
        <taxon>Spermatophyta</taxon>
        <taxon>Magnoliopsida</taxon>
        <taxon>Ranunculales</taxon>
        <taxon>Papaveraceae</taxon>
        <taxon>Papaveroideae</taxon>
        <taxon>Papaver</taxon>
    </lineage>
</organism>
<dbReference type="STRING" id="3469.A0A4Y7IA29"/>
<evidence type="ECO:0000259" key="12">
    <source>
        <dbReference type="Pfam" id="PF13880"/>
    </source>
</evidence>
<evidence type="ECO:0000256" key="10">
    <source>
        <dbReference type="SAM" id="MobiDB-lite"/>
    </source>
</evidence>
<feature type="domain" description="N-acetyltransferase ESCO acetyl-transferase" evidence="12">
    <location>
        <begin position="368"/>
        <end position="396"/>
    </location>
</feature>
<feature type="region of interest" description="Disordered" evidence="10">
    <location>
        <begin position="60"/>
        <end position="88"/>
    </location>
</feature>
<dbReference type="GO" id="GO:0008270">
    <property type="term" value="F:zinc ion binding"/>
    <property type="evidence" value="ECO:0007669"/>
    <property type="project" value="UniProtKB-KW"/>
</dbReference>
<evidence type="ECO:0000256" key="5">
    <source>
        <dbReference type="ARBA" id="ARBA00022771"/>
    </source>
</evidence>
<keyword evidence="7" id="KW-0539">Nucleus</keyword>
<dbReference type="PANTHER" id="PTHR45884:SF2">
    <property type="entry name" value="N-ACETYLTRANSFERASE ECO"/>
    <property type="match status" value="1"/>
</dbReference>
<keyword evidence="14" id="KW-1185">Reference proteome</keyword>
<reference evidence="13 14" key="1">
    <citation type="journal article" date="2018" name="Science">
        <title>The opium poppy genome and morphinan production.</title>
        <authorList>
            <person name="Guo L."/>
            <person name="Winzer T."/>
            <person name="Yang X."/>
            <person name="Li Y."/>
            <person name="Ning Z."/>
            <person name="He Z."/>
            <person name="Teodor R."/>
            <person name="Lu Y."/>
            <person name="Bowser T.A."/>
            <person name="Graham I.A."/>
            <person name="Ye K."/>
        </authorList>
    </citation>
    <scope>NUCLEOTIDE SEQUENCE [LARGE SCALE GENOMIC DNA]</scope>
    <source>
        <strain evidence="14">cv. HN1</strain>
        <tissue evidence="13">Leaves</tissue>
    </source>
</reference>
<dbReference type="Gramene" id="RZC44491">
    <property type="protein sequence ID" value="RZC44491"/>
    <property type="gene ID" value="C5167_037437"/>
</dbReference>
<evidence type="ECO:0000256" key="1">
    <source>
        <dbReference type="ARBA" id="ARBA00004123"/>
    </source>
</evidence>
<dbReference type="GO" id="GO:0000785">
    <property type="term" value="C:chromatin"/>
    <property type="evidence" value="ECO:0007669"/>
    <property type="project" value="TreeGrafter"/>
</dbReference>
<dbReference type="GO" id="GO:0061733">
    <property type="term" value="F:protein-lysine-acetyltransferase activity"/>
    <property type="evidence" value="ECO:0007669"/>
    <property type="project" value="TreeGrafter"/>
</dbReference>
<protein>
    <recommendedName>
        <fullName evidence="15">N-acetyltransferase ESCO zinc-finger domain-containing protein</fullName>
    </recommendedName>
</protein>
<evidence type="ECO:0000256" key="2">
    <source>
        <dbReference type="ARBA" id="ARBA00005816"/>
    </source>
</evidence>
<feature type="region of interest" description="Disordered" evidence="10">
    <location>
        <begin position="451"/>
        <end position="475"/>
    </location>
</feature>
<dbReference type="InterPro" id="IPR028005">
    <property type="entry name" value="AcTrfase_ESCO_Znf_dom"/>
</dbReference>
<dbReference type="GO" id="GO:0007064">
    <property type="term" value="P:mitotic sister chromatid cohesion"/>
    <property type="evidence" value="ECO:0007669"/>
    <property type="project" value="TreeGrafter"/>
</dbReference>
<evidence type="ECO:0000313" key="14">
    <source>
        <dbReference type="Proteomes" id="UP000316621"/>
    </source>
</evidence>
<proteinExistence type="inferred from homology"/>
<evidence type="ECO:0008006" key="15">
    <source>
        <dbReference type="Google" id="ProtNLM"/>
    </source>
</evidence>
<evidence type="ECO:0000256" key="6">
    <source>
        <dbReference type="ARBA" id="ARBA00022833"/>
    </source>
</evidence>
<dbReference type="Proteomes" id="UP000316621">
    <property type="component" value="Chromosome 1"/>
</dbReference>
<evidence type="ECO:0000256" key="3">
    <source>
        <dbReference type="ARBA" id="ARBA00022679"/>
    </source>
</evidence>
<sequence>MQKKIVAAAKDVQEKKEIYTPYNILPLDAAGALQSIMPLEEVALLCSSGVSSDCNLSARNGQDKEMVQSQPQNRTGIGSQTRSVPLVPNPVLTHSQSERGRLNVSYNNSEVIFVVRKKKVTEYVVTVKSLKHKIADKSFDPSKLSAPAEGTTHFDIQESEIRITYKRRTPKEEPVSSFKTLNKKRSYAQFHLELGQSDFLLHTCSTCGFNYALGDEGDEKVHKEFHKTYTHGSQFKGWRNERVILASEGARVILVLDDDPPAQMKKVQEIVKMVEDELGFGVSVRIEPENCWLPGCGTSKTAYKVISKSVVQRSSTSNEKATRPNSAVLHFGDVNFQQEIVKHMPSVNELNVSEDPSGVILCENDAVSALCGVRAIWVSPFNRRKHVATKLLDAASTLKSESSLLKVRSFNATLKRSADKTFDPSKLSASAEDTTHFDIQEPEIRITYKRRTPKEEPDRNGEITRADTIERPQVASPRLLPSSSCKILNKKRIYAQFHLELGQSDFLLHTCSTCGFNYAIGDEGDEKVHKEFHKTYTHGSRFKGWRNERVILASEGARVILVLDGDPPAQMKKVQEVVKMVEDEIGLGEGWLVHKLCKVYLFVLSQRIAGCLVVEPIKTAYKVISNSVVQRSSTSNEKAARPNSAVLRFGNVNFQQEIVKHMPSVDELNVSEDPSGIILCENDAVSALSGIRAIWVAPFH</sequence>
<keyword evidence="3" id="KW-0808">Transferase</keyword>
<evidence type="ECO:0000256" key="8">
    <source>
        <dbReference type="ARBA" id="ARBA00023306"/>
    </source>
</evidence>
<keyword evidence="5" id="KW-0863">Zinc-finger</keyword>
<gene>
    <name evidence="13" type="ORF">C5167_037437</name>
</gene>
<dbReference type="Pfam" id="PF13880">
    <property type="entry name" value="Acetyltransf_13"/>
    <property type="match status" value="1"/>
</dbReference>
<feature type="compositionally biased region" description="Basic and acidic residues" evidence="10">
    <location>
        <begin position="453"/>
        <end position="470"/>
    </location>
</feature>
<keyword evidence="8" id="KW-0131">Cell cycle</keyword>
<dbReference type="InterPro" id="IPR028009">
    <property type="entry name" value="ESCO_Acetyltransf_dom"/>
</dbReference>
<evidence type="ECO:0000259" key="11">
    <source>
        <dbReference type="Pfam" id="PF13878"/>
    </source>
</evidence>
<evidence type="ECO:0000256" key="4">
    <source>
        <dbReference type="ARBA" id="ARBA00022723"/>
    </source>
</evidence>
<comment type="subcellular location">
    <subcellularLocation>
        <location evidence="1">Nucleus</location>
    </subcellularLocation>
</comment>
<dbReference type="Pfam" id="PF13878">
    <property type="entry name" value="zf-C2H2_3"/>
    <property type="match status" value="2"/>
</dbReference>